<dbReference type="Pfam" id="PF07730">
    <property type="entry name" value="HisKA_3"/>
    <property type="match status" value="1"/>
</dbReference>
<keyword evidence="13" id="KW-1185">Reference proteome</keyword>
<accession>A0A7W8VF23</accession>
<dbReference type="Gene3D" id="1.20.5.1930">
    <property type="match status" value="1"/>
</dbReference>
<evidence type="ECO:0000256" key="5">
    <source>
        <dbReference type="ARBA" id="ARBA00022741"/>
    </source>
</evidence>
<dbReference type="Proteomes" id="UP000572635">
    <property type="component" value="Unassembled WGS sequence"/>
</dbReference>
<feature type="transmembrane region" description="Helical" evidence="10">
    <location>
        <begin position="439"/>
        <end position="462"/>
    </location>
</feature>
<reference evidence="12 13" key="1">
    <citation type="submission" date="2020-08" db="EMBL/GenBank/DDBJ databases">
        <title>Sequencing the genomes of 1000 actinobacteria strains.</title>
        <authorList>
            <person name="Klenk H.-P."/>
        </authorList>
    </citation>
    <scope>NUCLEOTIDE SEQUENCE [LARGE SCALE GENOMIC DNA]</scope>
    <source>
        <strain evidence="12 13">DSM 44551</strain>
    </source>
</reference>
<dbReference type="Pfam" id="PF02518">
    <property type="entry name" value="HATPase_c"/>
    <property type="match status" value="1"/>
</dbReference>
<dbReference type="GO" id="GO:0046983">
    <property type="term" value="F:protein dimerization activity"/>
    <property type="evidence" value="ECO:0007669"/>
    <property type="project" value="InterPro"/>
</dbReference>
<dbReference type="SUPFAM" id="SSF55874">
    <property type="entry name" value="ATPase domain of HSP90 chaperone/DNA topoisomerase II/histidine kinase"/>
    <property type="match status" value="1"/>
</dbReference>
<keyword evidence="10" id="KW-1133">Transmembrane helix</keyword>
<gene>
    <name evidence="12" type="ORF">HDA36_003608</name>
</gene>
<keyword evidence="3" id="KW-0597">Phosphoprotein</keyword>
<dbReference type="GO" id="GO:0000155">
    <property type="term" value="F:phosphorelay sensor kinase activity"/>
    <property type="evidence" value="ECO:0007669"/>
    <property type="project" value="InterPro"/>
</dbReference>
<dbReference type="GO" id="GO:0016020">
    <property type="term" value="C:membrane"/>
    <property type="evidence" value="ECO:0007669"/>
    <property type="project" value="InterPro"/>
</dbReference>
<sequence>MDGWKGAGRAGATWRARAVDGALWAACTGVLAAELSGLRADPRLETAAAAALLAAAFAVRRAHPFAALWAVAAAAVAASIANVLGVTASFPITYALPCVLLAFDAGRRSERTAPVVALAAGAPLVMLAVYGALWVRDGDLRSALTGLTDWAAGLLGVLAAVVAPWLLGRFRRRQAELRAAGWELAERLERARDADRERARLRERARIATEMHDSLGHELALLAVRAAALEMAAGAGPEAEEWRSAAADLRASAHRATLRLREIIGALRDDVREPPGAGAEPDEGEDVAALVARSAAAGMAVRLIREGPDIPAGPAGRAVHRVAREALTNAARYAPGARVQVRVVREDGATEVRVSDGGSPGGNPGAHAAGNGSGLAGLRALVEGMGGSFQAGPERGGGFAVLARIPDAARPGEAAGEPSGATEAARRRALIRNGARRRLAIAVALPLGLGAAVTALGFLLLWGVSAHTVLASADYERLSVGDDRASVERVLPVFDYDPGPIPGEPPAPAGSACSYYLVSGENGLPPVYRLCFAEGRLASKDVIARRD</sequence>
<dbReference type="Gene3D" id="3.30.565.10">
    <property type="entry name" value="Histidine kinase-like ATPase, C-terminal domain"/>
    <property type="match status" value="1"/>
</dbReference>
<evidence type="ECO:0000256" key="2">
    <source>
        <dbReference type="ARBA" id="ARBA00012438"/>
    </source>
</evidence>
<evidence type="ECO:0000313" key="13">
    <source>
        <dbReference type="Proteomes" id="UP000572635"/>
    </source>
</evidence>
<evidence type="ECO:0000313" key="12">
    <source>
        <dbReference type="EMBL" id="MBB5433524.1"/>
    </source>
</evidence>
<dbReference type="InterPro" id="IPR011712">
    <property type="entry name" value="Sig_transdc_His_kin_sub3_dim/P"/>
</dbReference>
<dbReference type="InterPro" id="IPR005467">
    <property type="entry name" value="His_kinase_dom"/>
</dbReference>
<feature type="transmembrane region" description="Helical" evidence="10">
    <location>
        <begin position="62"/>
        <end position="80"/>
    </location>
</feature>
<dbReference type="PANTHER" id="PTHR24421:SF10">
    <property type="entry name" value="NITRATE_NITRITE SENSOR PROTEIN NARQ"/>
    <property type="match status" value="1"/>
</dbReference>
<evidence type="ECO:0000256" key="4">
    <source>
        <dbReference type="ARBA" id="ARBA00022679"/>
    </source>
</evidence>
<comment type="catalytic activity">
    <reaction evidence="1">
        <text>ATP + protein L-histidine = ADP + protein N-phospho-L-histidine.</text>
        <dbReference type="EC" id="2.7.13.3"/>
    </reaction>
</comment>
<dbReference type="InterPro" id="IPR050482">
    <property type="entry name" value="Sensor_HK_TwoCompSys"/>
</dbReference>
<keyword evidence="4" id="KW-0808">Transferase</keyword>
<dbReference type="GO" id="GO:0005524">
    <property type="term" value="F:ATP binding"/>
    <property type="evidence" value="ECO:0007669"/>
    <property type="project" value="UniProtKB-KW"/>
</dbReference>
<evidence type="ECO:0000256" key="10">
    <source>
        <dbReference type="SAM" id="Phobius"/>
    </source>
</evidence>
<feature type="coiled-coil region" evidence="9">
    <location>
        <begin position="184"/>
        <end position="211"/>
    </location>
</feature>
<dbReference type="EMBL" id="JACHDB010000001">
    <property type="protein sequence ID" value="MBB5433524.1"/>
    <property type="molecule type" value="Genomic_DNA"/>
</dbReference>
<organism evidence="12 13">
    <name type="scientific">Nocardiopsis composta</name>
    <dbReference type="NCBI Taxonomy" id="157465"/>
    <lineage>
        <taxon>Bacteria</taxon>
        <taxon>Bacillati</taxon>
        <taxon>Actinomycetota</taxon>
        <taxon>Actinomycetes</taxon>
        <taxon>Streptosporangiales</taxon>
        <taxon>Nocardiopsidaceae</taxon>
        <taxon>Nocardiopsis</taxon>
    </lineage>
</organism>
<feature type="transmembrane region" description="Helical" evidence="10">
    <location>
        <begin position="147"/>
        <end position="168"/>
    </location>
</feature>
<feature type="domain" description="Histidine kinase" evidence="11">
    <location>
        <begin position="319"/>
        <end position="409"/>
    </location>
</feature>
<keyword evidence="9" id="KW-0175">Coiled coil</keyword>
<feature type="transmembrane region" description="Helical" evidence="10">
    <location>
        <begin position="115"/>
        <end position="135"/>
    </location>
</feature>
<proteinExistence type="predicted"/>
<keyword evidence="10" id="KW-0472">Membrane</keyword>
<keyword evidence="5" id="KW-0547">Nucleotide-binding</keyword>
<evidence type="ECO:0000256" key="1">
    <source>
        <dbReference type="ARBA" id="ARBA00000085"/>
    </source>
</evidence>
<dbReference type="InterPro" id="IPR003594">
    <property type="entry name" value="HATPase_dom"/>
</dbReference>
<keyword evidence="6 12" id="KW-0418">Kinase</keyword>
<dbReference type="CDD" id="cd16917">
    <property type="entry name" value="HATPase_UhpB-NarQ-NarX-like"/>
    <property type="match status" value="1"/>
</dbReference>
<evidence type="ECO:0000256" key="9">
    <source>
        <dbReference type="SAM" id="Coils"/>
    </source>
</evidence>
<evidence type="ECO:0000256" key="8">
    <source>
        <dbReference type="ARBA" id="ARBA00023012"/>
    </source>
</evidence>
<evidence type="ECO:0000259" key="11">
    <source>
        <dbReference type="PROSITE" id="PS50109"/>
    </source>
</evidence>
<dbReference type="InterPro" id="IPR036890">
    <property type="entry name" value="HATPase_C_sf"/>
</dbReference>
<name>A0A7W8VF23_9ACTN</name>
<keyword evidence="8" id="KW-0902">Two-component regulatory system</keyword>
<dbReference type="AlphaFoldDB" id="A0A7W8VF23"/>
<dbReference type="EC" id="2.7.13.3" evidence="2"/>
<keyword evidence="10" id="KW-0812">Transmembrane</keyword>
<keyword evidence="7" id="KW-0067">ATP-binding</keyword>
<dbReference type="RefSeq" id="WP_184393343.1">
    <property type="nucleotide sequence ID" value="NZ_BAAAJD010000130.1"/>
</dbReference>
<protein>
    <recommendedName>
        <fullName evidence="2">histidine kinase</fullName>
        <ecNumber evidence="2">2.7.13.3</ecNumber>
    </recommendedName>
</protein>
<dbReference type="PANTHER" id="PTHR24421">
    <property type="entry name" value="NITRATE/NITRITE SENSOR PROTEIN NARX-RELATED"/>
    <property type="match status" value="1"/>
</dbReference>
<comment type="caution">
    <text evidence="12">The sequence shown here is derived from an EMBL/GenBank/DDBJ whole genome shotgun (WGS) entry which is preliminary data.</text>
</comment>
<evidence type="ECO:0000256" key="7">
    <source>
        <dbReference type="ARBA" id="ARBA00022840"/>
    </source>
</evidence>
<evidence type="ECO:0000256" key="3">
    <source>
        <dbReference type="ARBA" id="ARBA00022553"/>
    </source>
</evidence>
<evidence type="ECO:0000256" key="6">
    <source>
        <dbReference type="ARBA" id="ARBA00022777"/>
    </source>
</evidence>
<dbReference type="PROSITE" id="PS50109">
    <property type="entry name" value="HIS_KIN"/>
    <property type="match status" value="1"/>
</dbReference>